<reference evidence="2 3" key="1">
    <citation type="submission" date="2019-11" db="EMBL/GenBank/DDBJ databases">
        <title>Whole-genome sequence of a Rhodoblastus acidophilus DSM 142.</title>
        <authorList>
            <person name="Kyndt J.A."/>
            <person name="Meyer T.E."/>
        </authorList>
    </citation>
    <scope>NUCLEOTIDE SEQUENCE [LARGE SCALE GENOMIC DNA]</scope>
    <source>
        <strain evidence="2 3">DSM 142</strain>
    </source>
</reference>
<evidence type="ECO:0000313" key="2">
    <source>
        <dbReference type="EMBL" id="MTV29376.1"/>
    </source>
</evidence>
<feature type="chain" id="PRO_5026862732" evidence="1">
    <location>
        <begin position="20"/>
        <end position="122"/>
    </location>
</feature>
<organism evidence="2 3">
    <name type="scientific">Rhodoblastus acidophilus</name>
    <name type="common">Rhodopseudomonas acidophila</name>
    <dbReference type="NCBI Taxonomy" id="1074"/>
    <lineage>
        <taxon>Bacteria</taxon>
        <taxon>Pseudomonadati</taxon>
        <taxon>Pseudomonadota</taxon>
        <taxon>Alphaproteobacteria</taxon>
        <taxon>Hyphomicrobiales</taxon>
        <taxon>Rhodoblastaceae</taxon>
        <taxon>Rhodoblastus</taxon>
    </lineage>
</organism>
<dbReference type="RefSeq" id="WP_155444055.1">
    <property type="nucleotide sequence ID" value="NZ_JAOQNR010000001.1"/>
</dbReference>
<gene>
    <name evidence="2" type="ORF">GJ654_00055</name>
</gene>
<name>A0A6N8DI27_RHOAC</name>
<feature type="signal peptide" evidence="1">
    <location>
        <begin position="1"/>
        <end position="19"/>
    </location>
</feature>
<dbReference type="EMBL" id="WNKS01000001">
    <property type="protein sequence ID" value="MTV29376.1"/>
    <property type="molecule type" value="Genomic_DNA"/>
</dbReference>
<dbReference type="Proteomes" id="UP000439113">
    <property type="component" value="Unassembled WGS sequence"/>
</dbReference>
<dbReference type="OrthoDB" id="8230055at2"/>
<evidence type="ECO:0000256" key="1">
    <source>
        <dbReference type="SAM" id="SignalP"/>
    </source>
</evidence>
<evidence type="ECO:0000313" key="3">
    <source>
        <dbReference type="Proteomes" id="UP000439113"/>
    </source>
</evidence>
<dbReference type="AlphaFoldDB" id="A0A6N8DI27"/>
<proteinExistence type="predicted"/>
<comment type="caution">
    <text evidence="2">The sequence shown here is derived from an EMBL/GenBank/DDBJ whole genome shotgun (WGS) entry which is preliminary data.</text>
</comment>
<keyword evidence="1" id="KW-0732">Signal</keyword>
<accession>A0A6N8DI27</accession>
<sequence>MWKQVMGAAMVFTPSFAQAGVLPASPGHSPDRAMIREARVDCFDQHTGEFLHPGACRGESRYTPGYGGHSGYRLYFDGRKVSGPDAPGYTRRQAEENCAWNVRTKPGISIRCTYNGVTFFEN</sequence>
<protein>
    <submittedName>
        <fullName evidence="2">Uncharacterized protein</fullName>
    </submittedName>
</protein>